<dbReference type="SUPFAM" id="SSF53474">
    <property type="entry name" value="alpha/beta-Hydrolases"/>
    <property type="match status" value="1"/>
</dbReference>
<dbReference type="Proteomes" id="UP000756346">
    <property type="component" value="Unassembled WGS sequence"/>
</dbReference>
<dbReference type="EMBL" id="JAGTJQ010000009">
    <property type="protein sequence ID" value="KAH7024368.1"/>
    <property type="molecule type" value="Genomic_DNA"/>
</dbReference>
<dbReference type="GO" id="GO:0004806">
    <property type="term" value="F:triacylglycerol lipase activity"/>
    <property type="evidence" value="ECO:0007669"/>
    <property type="project" value="TreeGrafter"/>
</dbReference>
<dbReference type="OrthoDB" id="408631at2759"/>
<protein>
    <submittedName>
        <fullName evidence="3">Alpha/Beta hydrolase protein</fullName>
    </submittedName>
</protein>
<organism evidence="3 4">
    <name type="scientific">Microdochium trichocladiopsis</name>
    <dbReference type="NCBI Taxonomy" id="1682393"/>
    <lineage>
        <taxon>Eukaryota</taxon>
        <taxon>Fungi</taxon>
        <taxon>Dikarya</taxon>
        <taxon>Ascomycota</taxon>
        <taxon>Pezizomycotina</taxon>
        <taxon>Sordariomycetes</taxon>
        <taxon>Xylariomycetidae</taxon>
        <taxon>Xylariales</taxon>
        <taxon>Microdochiaceae</taxon>
        <taxon>Microdochium</taxon>
    </lineage>
</organism>
<proteinExistence type="predicted"/>
<accession>A0A9P9BIL6</accession>
<dbReference type="Pfam" id="PF07859">
    <property type="entry name" value="Abhydrolase_3"/>
    <property type="match status" value="1"/>
</dbReference>
<keyword evidence="4" id="KW-1185">Reference proteome</keyword>
<evidence type="ECO:0000313" key="3">
    <source>
        <dbReference type="EMBL" id="KAH7024368.1"/>
    </source>
</evidence>
<dbReference type="RefSeq" id="XP_046007916.1">
    <property type="nucleotide sequence ID" value="XM_046159278.1"/>
</dbReference>
<comment type="caution">
    <text evidence="3">The sequence shown here is derived from an EMBL/GenBank/DDBJ whole genome shotgun (WGS) entry which is preliminary data.</text>
</comment>
<feature type="domain" description="Alpha/beta hydrolase fold-3" evidence="2">
    <location>
        <begin position="98"/>
        <end position="314"/>
    </location>
</feature>
<dbReference type="InterPro" id="IPR050300">
    <property type="entry name" value="GDXG_lipolytic_enzyme"/>
</dbReference>
<evidence type="ECO:0000259" key="2">
    <source>
        <dbReference type="Pfam" id="PF07859"/>
    </source>
</evidence>
<reference evidence="3" key="1">
    <citation type="journal article" date="2021" name="Nat. Commun.">
        <title>Genetic determinants of endophytism in the Arabidopsis root mycobiome.</title>
        <authorList>
            <person name="Mesny F."/>
            <person name="Miyauchi S."/>
            <person name="Thiergart T."/>
            <person name="Pickel B."/>
            <person name="Atanasova L."/>
            <person name="Karlsson M."/>
            <person name="Huettel B."/>
            <person name="Barry K.W."/>
            <person name="Haridas S."/>
            <person name="Chen C."/>
            <person name="Bauer D."/>
            <person name="Andreopoulos W."/>
            <person name="Pangilinan J."/>
            <person name="LaButti K."/>
            <person name="Riley R."/>
            <person name="Lipzen A."/>
            <person name="Clum A."/>
            <person name="Drula E."/>
            <person name="Henrissat B."/>
            <person name="Kohler A."/>
            <person name="Grigoriev I.V."/>
            <person name="Martin F.M."/>
            <person name="Hacquard S."/>
        </authorList>
    </citation>
    <scope>NUCLEOTIDE SEQUENCE</scope>
    <source>
        <strain evidence="3">MPI-CAGE-CH-0230</strain>
    </source>
</reference>
<dbReference type="AlphaFoldDB" id="A0A9P9BIL6"/>
<dbReference type="PANTHER" id="PTHR48081:SF30">
    <property type="entry name" value="ACETYL-HYDROLASE LIPR-RELATED"/>
    <property type="match status" value="1"/>
</dbReference>
<dbReference type="PANTHER" id="PTHR48081">
    <property type="entry name" value="AB HYDROLASE SUPERFAMILY PROTEIN C4A8.06C"/>
    <property type="match status" value="1"/>
</dbReference>
<dbReference type="InterPro" id="IPR013094">
    <property type="entry name" value="AB_hydrolase_3"/>
</dbReference>
<dbReference type="Gene3D" id="3.40.50.1820">
    <property type="entry name" value="alpha/beta hydrolase"/>
    <property type="match status" value="1"/>
</dbReference>
<sequence>MVAMTEGQKAVVSPEAVDFLTKLKHLPFASLLSGVLTMPSRITSLRETVASNMAPGEAALIEKHDLRIKRVTIGGVPVVVIEPPFIAPEKQHKIMFNVFGGGFTLGSPQDRAALITAAELGVRVYSPDITRSPEARYPVARDQCLAVYRALIQQGPPGGSGPIDPADIYAQGSSSGGQILLSMLIRAHMDKTPLPTAGLYLCTPAADLSGAGDSLVSNARDRDVLPGSFLWSMAQQNYPPLVDGAAAGGSFDDKDPEYSPVYYTGYEPSTFPRTVITVGTRDFLMSSGIRMYWRLRDAGVEAELLVYEGMWHGFNWDQNVPEAKKAREDVFSFLERRDITNKA</sequence>
<dbReference type="InterPro" id="IPR029058">
    <property type="entry name" value="AB_hydrolase_fold"/>
</dbReference>
<name>A0A9P9BIL6_9PEZI</name>
<gene>
    <name evidence="3" type="ORF">B0I36DRAFT_366319</name>
</gene>
<keyword evidence="1 3" id="KW-0378">Hydrolase</keyword>
<dbReference type="GeneID" id="70188824"/>
<evidence type="ECO:0000313" key="4">
    <source>
        <dbReference type="Proteomes" id="UP000756346"/>
    </source>
</evidence>
<evidence type="ECO:0000256" key="1">
    <source>
        <dbReference type="ARBA" id="ARBA00022801"/>
    </source>
</evidence>